<protein>
    <submittedName>
        <fullName evidence="4">NAD(P)-binding protein</fullName>
    </submittedName>
</protein>
<dbReference type="InterPro" id="IPR020904">
    <property type="entry name" value="Sc_DH/Rdtase_CS"/>
</dbReference>
<dbReference type="AlphaFoldDB" id="A0A9P5XSQ3"/>
<evidence type="ECO:0000313" key="4">
    <source>
        <dbReference type="EMBL" id="KAF9457037.1"/>
    </source>
</evidence>
<organism evidence="4 5">
    <name type="scientific">Collybia nuda</name>
    <dbReference type="NCBI Taxonomy" id="64659"/>
    <lineage>
        <taxon>Eukaryota</taxon>
        <taxon>Fungi</taxon>
        <taxon>Dikarya</taxon>
        <taxon>Basidiomycota</taxon>
        <taxon>Agaricomycotina</taxon>
        <taxon>Agaricomycetes</taxon>
        <taxon>Agaricomycetidae</taxon>
        <taxon>Agaricales</taxon>
        <taxon>Tricholomatineae</taxon>
        <taxon>Clitocybaceae</taxon>
        <taxon>Collybia</taxon>
    </lineage>
</organism>
<reference evidence="4" key="1">
    <citation type="submission" date="2020-11" db="EMBL/GenBank/DDBJ databases">
        <authorList>
            <consortium name="DOE Joint Genome Institute"/>
            <person name="Ahrendt S."/>
            <person name="Riley R."/>
            <person name="Andreopoulos W."/>
            <person name="Labutti K."/>
            <person name="Pangilinan J."/>
            <person name="Ruiz-Duenas F.J."/>
            <person name="Barrasa J.M."/>
            <person name="Sanchez-Garcia M."/>
            <person name="Camarero S."/>
            <person name="Miyauchi S."/>
            <person name="Serrano A."/>
            <person name="Linde D."/>
            <person name="Babiker R."/>
            <person name="Drula E."/>
            <person name="Ayuso-Fernandez I."/>
            <person name="Pacheco R."/>
            <person name="Padilla G."/>
            <person name="Ferreira P."/>
            <person name="Barriuso J."/>
            <person name="Kellner H."/>
            <person name="Castanera R."/>
            <person name="Alfaro M."/>
            <person name="Ramirez L."/>
            <person name="Pisabarro A.G."/>
            <person name="Kuo A."/>
            <person name="Tritt A."/>
            <person name="Lipzen A."/>
            <person name="He G."/>
            <person name="Yan M."/>
            <person name="Ng V."/>
            <person name="Cullen D."/>
            <person name="Martin F."/>
            <person name="Rosso M.-N."/>
            <person name="Henrissat B."/>
            <person name="Hibbett D."/>
            <person name="Martinez A.T."/>
            <person name="Grigoriev I.V."/>
        </authorList>
    </citation>
    <scope>NUCLEOTIDE SEQUENCE</scope>
    <source>
        <strain evidence="4">CBS 247.69</strain>
    </source>
</reference>
<evidence type="ECO:0000256" key="1">
    <source>
        <dbReference type="ARBA" id="ARBA00006484"/>
    </source>
</evidence>
<name>A0A9P5XSQ3_9AGAR</name>
<dbReference type="SUPFAM" id="SSF51735">
    <property type="entry name" value="NAD(P)-binding Rossmann-fold domains"/>
    <property type="match status" value="1"/>
</dbReference>
<dbReference type="PANTHER" id="PTHR43544">
    <property type="entry name" value="SHORT-CHAIN DEHYDROGENASE/REDUCTASE"/>
    <property type="match status" value="1"/>
</dbReference>
<evidence type="ECO:0000256" key="2">
    <source>
        <dbReference type="ARBA" id="ARBA00022857"/>
    </source>
</evidence>
<dbReference type="InterPro" id="IPR051468">
    <property type="entry name" value="Fungal_SecMetab_SDRs"/>
</dbReference>
<comment type="caution">
    <text evidence="4">The sequence shown here is derived from an EMBL/GenBank/DDBJ whole genome shotgun (WGS) entry which is preliminary data.</text>
</comment>
<dbReference type="PANTHER" id="PTHR43544:SF7">
    <property type="entry name" value="NADB-LER2"/>
    <property type="match status" value="1"/>
</dbReference>
<dbReference type="GO" id="GO:0016491">
    <property type="term" value="F:oxidoreductase activity"/>
    <property type="evidence" value="ECO:0007669"/>
    <property type="project" value="UniProtKB-KW"/>
</dbReference>
<dbReference type="OrthoDB" id="9876299at2759"/>
<gene>
    <name evidence="4" type="ORF">BDZ94DRAFT_1343950</name>
</gene>
<dbReference type="EMBL" id="MU150389">
    <property type="protein sequence ID" value="KAF9457037.1"/>
    <property type="molecule type" value="Genomic_DNA"/>
</dbReference>
<keyword evidence="5" id="KW-1185">Reference proteome</keyword>
<evidence type="ECO:0000313" key="5">
    <source>
        <dbReference type="Proteomes" id="UP000807353"/>
    </source>
</evidence>
<dbReference type="PROSITE" id="PS00061">
    <property type="entry name" value="ADH_SHORT"/>
    <property type="match status" value="1"/>
</dbReference>
<comment type="similarity">
    <text evidence="1">Belongs to the short-chain dehydrogenases/reductases (SDR) family.</text>
</comment>
<sequence>MVPKVYLITGANRGIGLSLVKELVSTSSDISIFAGVRDPSAASHLKELSAKFPGKFTIIKYISGDENVSRALAKEIEIKHGYLDTVISCAGISTYMGPAAQAPVDELRNHMEVNTIGMLVLFQAVYSLLKASMSSPRFIPMTSGAASLTAYMSLPLGYTCYGASKVALNYIARKIHFENDWLICFPLAPGVVVTDMSRSNQEMDTSGILAPMIEAMGISADAAAPIILQTVNRSTREKDGGEFLNIDGGKLAW</sequence>
<dbReference type="PRINTS" id="PR00081">
    <property type="entry name" value="GDHRDH"/>
</dbReference>
<keyword evidence="3" id="KW-0560">Oxidoreductase</keyword>
<dbReference type="InterPro" id="IPR036291">
    <property type="entry name" value="NAD(P)-bd_dom_sf"/>
</dbReference>
<evidence type="ECO:0000256" key="3">
    <source>
        <dbReference type="ARBA" id="ARBA00023002"/>
    </source>
</evidence>
<keyword evidence="2" id="KW-0521">NADP</keyword>
<accession>A0A9P5XSQ3</accession>
<dbReference type="InterPro" id="IPR002347">
    <property type="entry name" value="SDR_fam"/>
</dbReference>
<dbReference type="Proteomes" id="UP000807353">
    <property type="component" value="Unassembled WGS sequence"/>
</dbReference>
<dbReference type="GO" id="GO:0005737">
    <property type="term" value="C:cytoplasm"/>
    <property type="evidence" value="ECO:0007669"/>
    <property type="project" value="TreeGrafter"/>
</dbReference>
<proteinExistence type="inferred from homology"/>
<dbReference type="Pfam" id="PF00106">
    <property type="entry name" value="adh_short"/>
    <property type="match status" value="1"/>
</dbReference>
<dbReference type="Gene3D" id="3.40.50.720">
    <property type="entry name" value="NAD(P)-binding Rossmann-like Domain"/>
    <property type="match status" value="1"/>
</dbReference>